<proteinExistence type="predicted"/>
<dbReference type="Proteomes" id="UP000463051">
    <property type="component" value="Unassembled WGS sequence"/>
</dbReference>
<dbReference type="AlphaFoldDB" id="A0A7X2L248"/>
<reference evidence="2 3" key="1">
    <citation type="submission" date="2019-11" db="EMBL/GenBank/DDBJ databases">
        <title>Paenibacillus monticola sp. nov., a novel PGPR strain isolated from mountain sample in China.</title>
        <authorList>
            <person name="Zhao Q."/>
            <person name="Li H.-P."/>
            <person name="Zhang J.-L."/>
        </authorList>
    </citation>
    <scope>NUCLEOTIDE SEQUENCE [LARGE SCALE GENOMIC DNA]</scope>
    <source>
        <strain evidence="2 3">LC-T2</strain>
    </source>
</reference>
<evidence type="ECO:0000313" key="2">
    <source>
        <dbReference type="EMBL" id="MRN54487.1"/>
    </source>
</evidence>
<dbReference type="CDD" id="cd00298">
    <property type="entry name" value="ACD_sHsps_p23-like"/>
    <property type="match status" value="1"/>
</dbReference>
<dbReference type="InterPro" id="IPR008978">
    <property type="entry name" value="HSP20-like_chaperone"/>
</dbReference>
<dbReference type="Gene3D" id="2.60.40.790">
    <property type="match status" value="1"/>
</dbReference>
<keyword evidence="3" id="KW-1185">Reference proteome</keyword>
<name>A0A7X2L248_9BACL</name>
<dbReference type="Pfam" id="PF04969">
    <property type="entry name" value="CS"/>
    <property type="match status" value="1"/>
</dbReference>
<accession>A0A7X2L248</accession>
<dbReference type="InterPro" id="IPR007052">
    <property type="entry name" value="CS_dom"/>
</dbReference>
<protein>
    <recommendedName>
        <fullName evidence="1">CS domain-containing protein</fullName>
    </recommendedName>
</protein>
<dbReference type="EMBL" id="WJXB01000005">
    <property type="protein sequence ID" value="MRN54487.1"/>
    <property type="molecule type" value="Genomic_DNA"/>
</dbReference>
<feature type="domain" description="CS" evidence="1">
    <location>
        <begin position="60"/>
        <end position="147"/>
    </location>
</feature>
<evidence type="ECO:0000259" key="1">
    <source>
        <dbReference type="PROSITE" id="PS51203"/>
    </source>
</evidence>
<evidence type="ECO:0000313" key="3">
    <source>
        <dbReference type="Proteomes" id="UP000463051"/>
    </source>
</evidence>
<organism evidence="2 3">
    <name type="scientific">Paenibacillus monticola</name>
    <dbReference type="NCBI Taxonomy" id="2666075"/>
    <lineage>
        <taxon>Bacteria</taxon>
        <taxon>Bacillati</taxon>
        <taxon>Bacillota</taxon>
        <taxon>Bacilli</taxon>
        <taxon>Bacillales</taxon>
        <taxon>Paenibacillaceae</taxon>
        <taxon>Paenibacillus</taxon>
    </lineage>
</organism>
<sequence>MSSKKSNPLDWLSEDPFFKKQLSLKALEEQWKLDPNQIDSYVEKIIKEATSSSLNNEGESGGLHYEHVDTHNFLISKITIPSRVHPENIWVQLNRTQIKINGLGKEQSEIIQLPFPVNPEQSKATFKQGSLQLRMPKMLSGRFRDIDVRYL</sequence>
<dbReference type="PROSITE" id="PS51203">
    <property type="entry name" value="CS"/>
    <property type="match status" value="1"/>
</dbReference>
<dbReference type="SUPFAM" id="SSF49764">
    <property type="entry name" value="HSP20-like chaperones"/>
    <property type="match status" value="1"/>
</dbReference>
<gene>
    <name evidence="2" type="ORF">GJB61_16000</name>
</gene>
<dbReference type="RefSeq" id="WP_154119641.1">
    <property type="nucleotide sequence ID" value="NZ_WJXB01000005.1"/>
</dbReference>
<comment type="caution">
    <text evidence="2">The sequence shown here is derived from an EMBL/GenBank/DDBJ whole genome shotgun (WGS) entry which is preliminary data.</text>
</comment>